<sequence length="52" mass="6094">MGKKQYNTIGGDQYWADGLLAVVEDMHCFWMEFHCLAKNFFFRVVAKYSAIL</sequence>
<keyword evidence="2" id="KW-1185">Reference proteome</keyword>
<dbReference type="EMBL" id="CP133461">
    <property type="protein sequence ID" value="WMV77569.1"/>
    <property type="molecule type" value="Genomic_DNA"/>
</dbReference>
<evidence type="ECO:0000313" key="1">
    <source>
        <dbReference type="EMBL" id="WMV77569.1"/>
    </source>
</evidence>
<dbReference type="RefSeq" id="WP_172437875.1">
    <property type="nucleotide sequence ID" value="NZ_CP017690.1"/>
</dbReference>
<protein>
    <submittedName>
        <fullName evidence="1">Uncharacterized protein</fullName>
    </submittedName>
</protein>
<dbReference type="Proteomes" id="UP001297580">
    <property type="component" value="Chromosome"/>
</dbReference>
<organism evidence="1 2">
    <name type="scientific">Geobacillus thermodenitrificans</name>
    <dbReference type="NCBI Taxonomy" id="33940"/>
    <lineage>
        <taxon>Bacteria</taxon>
        <taxon>Bacillati</taxon>
        <taxon>Bacillota</taxon>
        <taxon>Bacilli</taxon>
        <taxon>Bacillales</taxon>
        <taxon>Anoxybacillaceae</taxon>
        <taxon>Geobacillus</taxon>
    </lineage>
</organism>
<proteinExistence type="predicted"/>
<name>A0ABY9QFB0_GEOTD</name>
<gene>
    <name evidence="1" type="ORF">HSX42_07425</name>
</gene>
<reference evidence="1 2" key="1">
    <citation type="submission" date="2023-08" db="EMBL/GenBank/DDBJ databases">
        <title>Complete genome sequence of Geobacillus thermodenitrificans K1041, a genetically tractable strain representative of the genus Geobacillus.</title>
        <authorList>
            <person name="Kani S."/>
            <person name="Suzuki H."/>
        </authorList>
    </citation>
    <scope>NUCLEOTIDE SEQUENCE [LARGE SCALE GENOMIC DNA]</scope>
    <source>
        <strain evidence="1 2">K1041</strain>
    </source>
</reference>
<accession>A0ABY9QFB0</accession>
<evidence type="ECO:0000313" key="2">
    <source>
        <dbReference type="Proteomes" id="UP001297580"/>
    </source>
</evidence>